<feature type="transmembrane region" description="Helical" evidence="6">
    <location>
        <begin position="69"/>
        <end position="95"/>
    </location>
</feature>
<comment type="subcellular location">
    <subcellularLocation>
        <location evidence="1">Cell membrane</location>
        <topology evidence="1">Multi-pass membrane protein</topology>
    </subcellularLocation>
</comment>
<keyword evidence="2" id="KW-1003">Cell membrane</keyword>
<evidence type="ECO:0000256" key="3">
    <source>
        <dbReference type="ARBA" id="ARBA00022692"/>
    </source>
</evidence>
<evidence type="ECO:0000256" key="1">
    <source>
        <dbReference type="ARBA" id="ARBA00004651"/>
    </source>
</evidence>
<evidence type="ECO:0008006" key="9">
    <source>
        <dbReference type="Google" id="ProtNLM"/>
    </source>
</evidence>
<gene>
    <name evidence="7" type="ORF">GEV37_13745</name>
</gene>
<comment type="caution">
    <text evidence="7">The sequence shown here is derived from an EMBL/GenBank/DDBJ whole genome shotgun (WGS) entry which is preliminary data.</text>
</comment>
<organism evidence="7 8">
    <name type="scientific">Vreelandella malpeensis</name>
    <dbReference type="NCBI Taxonomy" id="1172368"/>
    <lineage>
        <taxon>Bacteria</taxon>
        <taxon>Pseudomonadati</taxon>
        <taxon>Pseudomonadota</taxon>
        <taxon>Gammaproteobacteria</taxon>
        <taxon>Oceanospirillales</taxon>
        <taxon>Halomonadaceae</taxon>
        <taxon>Vreelandella</taxon>
    </lineage>
</organism>
<dbReference type="Pfam" id="PF02690">
    <property type="entry name" value="Na_Pi_cotrans"/>
    <property type="match status" value="1"/>
</dbReference>
<evidence type="ECO:0000313" key="7">
    <source>
        <dbReference type="EMBL" id="MCB8890176.1"/>
    </source>
</evidence>
<dbReference type="EMBL" id="WHVL01000006">
    <property type="protein sequence ID" value="MCB8890176.1"/>
    <property type="molecule type" value="Genomic_DNA"/>
</dbReference>
<protein>
    <recommendedName>
        <fullName evidence="9">Sodium-dependent phosphate transporter</fullName>
    </recommendedName>
</protein>
<keyword evidence="3 6" id="KW-0812">Transmembrane</keyword>
<keyword evidence="8" id="KW-1185">Reference proteome</keyword>
<dbReference type="PANTHER" id="PTHR10010:SF46">
    <property type="entry name" value="SODIUM-DEPENDENT PHOSPHATE TRANSPORT PROTEIN 2B"/>
    <property type="match status" value="1"/>
</dbReference>
<name>A0ABS8DV80_9GAMM</name>
<evidence type="ECO:0000256" key="4">
    <source>
        <dbReference type="ARBA" id="ARBA00022989"/>
    </source>
</evidence>
<accession>A0ABS8DV80</accession>
<dbReference type="Proteomes" id="UP001319882">
    <property type="component" value="Unassembled WGS sequence"/>
</dbReference>
<keyword evidence="5 6" id="KW-0472">Membrane</keyword>
<evidence type="ECO:0000256" key="6">
    <source>
        <dbReference type="SAM" id="Phobius"/>
    </source>
</evidence>
<keyword evidence="4 6" id="KW-1133">Transmembrane helix</keyword>
<evidence type="ECO:0000256" key="2">
    <source>
        <dbReference type="ARBA" id="ARBA00022475"/>
    </source>
</evidence>
<dbReference type="InterPro" id="IPR003841">
    <property type="entry name" value="Na/Pi_transpt"/>
</dbReference>
<evidence type="ECO:0000256" key="5">
    <source>
        <dbReference type="ARBA" id="ARBA00023136"/>
    </source>
</evidence>
<reference evidence="7 8" key="1">
    <citation type="journal article" date="2021" name="Sci. Rep.">
        <title>Genome analysis of a halophilic bacterium Halomonas malpeensis YU-PRIM-29(T) reveals its exopolysaccharide and pigment producing capabilities.</title>
        <authorList>
            <person name="Athmika"/>
            <person name="Ghate S.D."/>
            <person name="Arun A.B."/>
            <person name="Rao S.S."/>
            <person name="Kumar S.T.A."/>
            <person name="Kandiyil M.K."/>
            <person name="Saptami K."/>
            <person name="Rekha P.D."/>
        </authorList>
    </citation>
    <scope>NUCLEOTIDE SEQUENCE [LARGE SCALE GENOMIC DNA]</scope>
    <source>
        <strain evidence="8">prim 29</strain>
    </source>
</reference>
<evidence type="ECO:0000313" key="8">
    <source>
        <dbReference type="Proteomes" id="UP001319882"/>
    </source>
</evidence>
<dbReference type="PANTHER" id="PTHR10010">
    <property type="entry name" value="SOLUTE CARRIER FAMILY 34 SODIUM PHOSPHATE , MEMBER 2-RELATED"/>
    <property type="match status" value="1"/>
</dbReference>
<dbReference type="RefSeq" id="WP_227390847.1">
    <property type="nucleotide sequence ID" value="NZ_JBHSCJ010000008.1"/>
</dbReference>
<feature type="transmembrane region" description="Helical" evidence="6">
    <location>
        <begin position="28"/>
        <end position="49"/>
    </location>
</feature>
<proteinExistence type="predicted"/>
<sequence length="97" mass="10529">MIDTTSHATQESYLDQGQQARQSRLRQWVTLLLLVYFLICAVAIVGDGFKLAIGDHSERLFEFATNPFVALMVGIVATALIQSSSTVISVIVALATS</sequence>